<dbReference type="InterPro" id="IPR036390">
    <property type="entry name" value="WH_DNA-bd_sf"/>
</dbReference>
<accession>A0A8J8G7D0</accession>
<name>A0A8J8G7D0_9FLAO</name>
<keyword evidence="6" id="KW-1185">Reference proteome</keyword>
<dbReference type="GO" id="GO:0003677">
    <property type="term" value="F:DNA binding"/>
    <property type="evidence" value="ECO:0007669"/>
    <property type="project" value="UniProtKB-KW"/>
</dbReference>
<proteinExistence type="inferred from homology"/>
<comment type="similarity">
    <text evidence="1">Belongs to the BlaI transcriptional regulatory family.</text>
</comment>
<reference evidence="5" key="1">
    <citation type="submission" date="2020-05" db="EMBL/GenBank/DDBJ databases">
        <title>Genomic Encyclopedia of Type Strains, Phase IV (KMG-V): Genome sequencing to study the core and pangenomes of soil and plant-associated prokaryotes.</title>
        <authorList>
            <person name="Whitman W."/>
        </authorList>
    </citation>
    <scope>NUCLEOTIDE SEQUENCE</scope>
    <source>
        <strain evidence="5">16F</strain>
    </source>
</reference>
<dbReference type="Proteomes" id="UP000610746">
    <property type="component" value="Unassembled WGS sequence"/>
</dbReference>
<keyword evidence="4" id="KW-0804">Transcription</keyword>
<dbReference type="PIRSF" id="PIRSF019455">
    <property type="entry name" value="CopR_AtkY"/>
    <property type="match status" value="1"/>
</dbReference>
<evidence type="ECO:0000256" key="4">
    <source>
        <dbReference type="ARBA" id="ARBA00023163"/>
    </source>
</evidence>
<protein>
    <submittedName>
        <fullName evidence="5">Putative transcriptional regulator</fullName>
    </submittedName>
</protein>
<dbReference type="InterPro" id="IPR036388">
    <property type="entry name" value="WH-like_DNA-bd_sf"/>
</dbReference>
<dbReference type="Pfam" id="PF03965">
    <property type="entry name" value="Penicillinase_R"/>
    <property type="match status" value="1"/>
</dbReference>
<keyword evidence="3" id="KW-0238">DNA-binding</keyword>
<dbReference type="AlphaFoldDB" id="A0A8J8G7D0"/>
<dbReference type="EMBL" id="JABSNO010000006">
    <property type="protein sequence ID" value="NRS92030.1"/>
    <property type="molecule type" value="Genomic_DNA"/>
</dbReference>
<dbReference type="Gene3D" id="1.10.4040.10">
    <property type="entry name" value="Penicillinase repressor domain"/>
    <property type="match status" value="1"/>
</dbReference>
<keyword evidence="2" id="KW-0805">Transcription regulation</keyword>
<dbReference type="GO" id="GO:0045892">
    <property type="term" value="P:negative regulation of DNA-templated transcription"/>
    <property type="evidence" value="ECO:0007669"/>
    <property type="project" value="InterPro"/>
</dbReference>
<evidence type="ECO:0000256" key="3">
    <source>
        <dbReference type="ARBA" id="ARBA00023125"/>
    </source>
</evidence>
<comment type="caution">
    <text evidence="5">The sequence shown here is derived from an EMBL/GenBank/DDBJ whole genome shotgun (WGS) entry which is preliminary data.</text>
</comment>
<evidence type="ECO:0000256" key="1">
    <source>
        <dbReference type="ARBA" id="ARBA00011046"/>
    </source>
</evidence>
<organism evidence="5 6">
    <name type="scientific">Frigoriflavimonas asaccharolytica</name>
    <dbReference type="NCBI Taxonomy" id="2735899"/>
    <lineage>
        <taxon>Bacteria</taxon>
        <taxon>Pseudomonadati</taxon>
        <taxon>Bacteroidota</taxon>
        <taxon>Flavobacteriia</taxon>
        <taxon>Flavobacteriales</taxon>
        <taxon>Weeksellaceae</taxon>
        <taxon>Frigoriflavimonas</taxon>
    </lineage>
</organism>
<dbReference type="RefSeq" id="WP_173778647.1">
    <property type="nucleotide sequence ID" value="NZ_JABSNO010000006.1"/>
</dbReference>
<dbReference type="InterPro" id="IPR005650">
    <property type="entry name" value="BlaI_family"/>
</dbReference>
<evidence type="ECO:0000313" key="6">
    <source>
        <dbReference type="Proteomes" id="UP000610746"/>
    </source>
</evidence>
<dbReference type="Gene3D" id="1.10.10.10">
    <property type="entry name" value="Winged helix-like DNA-binding domain superfamily/Winged helix DNA-binding domain"/>
    <property type="match status" value="1"/>
</dbReference>
<dbReference type="SUPFAM" id="SSF46785">
    <property type="entry name" value="Winged helix' DNA-binding domain"/>
    <property type="match status" value="1"/>
</dbReference>
<evidence type="ECO:0000256" key="2">
    <source>
        <dbReference type="ARBA" id="ARBA00023015"/>
    </source>
</evidence>
<sequence length="121" mass="14355">MKIPSLTKAEEQVMQYLWTLEKAFLKDILELFPEPKPHTNTVSTTLKFLKDKKIVDFKIFGRQHEYFPLIPKEKYSGKTMKNLVKDYFEGSYKEAVSYLIQKEELSVEDLELLLNEFKNND</sequence>
<evidence type="ECO:0000313" key="5">
    <source>
        <dbReference type="EMBL" id="NRS92030.1"/>
    </source>
</evidence>
<gene>
    <name evidence="5" type="ORF">HNQ03_001097</name>
</gene>